<evidence type="ECO:0000313" key="2">
    <source>
        <dbReference type="EMBL" id="EWG39879.1"/>
    </source>
</evidence>
<evidence type="ECO:0000256" key="1">
    <source>
        <dbReference type="SAM" id="MobiDB-lite"/>
    </source>
</evidence>
<sequence>MVSSVCGPVDLTPDKTQRMRYSYTGASAHMFRKTRQFTVCPVTSRAAAPYALLPGHASLSLDLLNPFQTAGTDEHPQNKDCQQQPNRYQTTTLPVKSPSSIRNPLLLCGHWSYLEIPFLGRRSEYCSLSYQVSSIVPARSGLCSQLSKSTNPPDL</sequence>
<feature type="compositionally biased region" description="Polar residues" evidence="1">
    <location>
        <begin position="79"/>
        <end position="96"/>
    </location>
</feature>
<reference evidence="2 3" key="1">
    <citation type="journal article" date="2010" name="Nature">
        <title>Comparative genomics reveals mobile pathogenicity chromosomes in Fusarium.</title>
        <authorList>
            <person name="Ma L.J."/>
            <person name="van der Does H.C."/>
            <person name="Borkovich K.A."/>
            <person name="Coleman J.J."/>
            <person name="Daboussi M.J."/>
            <person name="Di Pietro A."/>
            <person name="Dufresne M."/>
            <person name="Freitag M."/>
            <person name="Grabherr M."/>
            <person name="Henrissat B."/>
            <person name="Houterman P.M."/>
            <person name="Kang S."/>
            <person name="Shim W.B."/>
            <person name="Woloshuk C."/>
            <person name="Xie X."/>
            <person name="Xu J.R."/>
            <person name="Antoniw J."/>
            <person name="Baker S.E."/>
            <person name="Bluhm B.H."/>
            <person name="Breakspear A."/>
            <person name="Brown D.W."/>
            <person name="Butchko R.A."/>
            <person name="Chapman S."/>
            <person name="Coulson R."/>
            <person name="Coutinho P.M."/>
            <person name="Danchin E.G."/>
            <person name="Diener A."/>
            <person name="Gale L.R."/>
            <person name="Gardiner D.M."/>
            <person name="Goff S."/>
            <person name="Hammond-Kosack K.E."/>
            <person name="Hilburn K."/>
            <person name="Hua-Van A."/>
            <person name="Jonkers W."/>
            <person name="Kazan K."/>
            <person name="Kodira C.D."/>
            <person name="Koehrsen M."/>
            <person name="Kumar L."/>
            <person name="Lee Y.H."/>
            <person name="Li L."/>
            <person name="Manners J.M."/>
            <person name="Miranda-Saavedra D."/>
            <person name="Mukherjee M."/>
            <person name="Park G."/>
            <person name="Park J."/>
            <person name="Park S.Y."/>
            <person name="Proctor R.H."/>
            <person name="Regev A."/>
            <person name="Ruiz-Roldan M.C."/>
            <person name="Sain D."/>
            <person name="Sakthikumar S."/>
            <person name="Sykes S."/>
            <person name="Schwartz D.C."/>
            <person name="Turgeon B.G."/>
            <person name="Wapinski I."/>
            <person name="Yoder O."/>
            <person name="Young S."/>
            <person name="Zeng Q."/>
            <person name="Zhou S."/>
            <person name="Galagan J."/>
            <person name="Cuomo C.A."/>
            <person name="Kistler H.C."/>
            <person name="Rep M."/>
        </authorList>
    </citation>
    <scope>NUCLEOTIDE SEQUENCE [LARGE SCALE GENOMIC DNA]</scope>
    <source>
        <strain evidence="3">M3125 / FGSC 7600</strain>
    </source>
</reference>
<dbReference type="RefSeq" id="XP_018746070.1">
    <property type="nucleotide sequence ID" value="XM_018904178.1"/>
</dbReference>
<proteinExistence type="predicted"/>
<keyword evidence="3" id="KW-1185">Reference proteome</keyword>
<dbReference type="GeneID" id="30071962"/>
<gene>
    <name evidence="2" type="ORF">FVEG_15086</name>
</gene>
<accession>W7LWV8</accession>
<feature type="region of interest" description="Disordered" evidence="1">
    <location>
        <begin position="68"/>
        <end position="96"/>
    </location>
</feature>
<dbReference type="KEGG" id="fvr:FVEG_15086"/>
<dbReference type="Proteomes" id="UP000009096">
    <property type="component" value="Chromosome 6"/>
</dbReference>
<dbReference type="VEuPathDB" id="FungiDB:FVEG_15086"/>
<dbReference type="AlphaFoldDB" id="W7LWV8"/>
<protein>
    <submittedName>
        <fullName evidence="2">Uncharacterized protein</fullName>
    </submittedName>
</protein>
<name>W7LWV8_GIBM7</name>
<dbReference type="EMBL" id="DS022243">
    <property type="protein sequence ID" value="EWG39879.1"/>
    <property type="molecule type" value="Genomic_DNA"/>
</dbReference>
<evidence type="ECO:0000313" key="3">
    <source>
        <dbReference type="Proteomes" id="UP000009096"/>
    </source>
</evidence>
<organism evidence="2 3">
    <name type="scientific">Gibberella moniliformis (strain M3125 / FGSC 7600)</name>
    <name type="common">Maize ear and stalk rot fungus</name>
    <name type="synonym">Fusarium verticillioides</name>
    <dbReference type="NCBI Taxonomy" id="334819"/>
    <lineage>
        <taxon>Eukaryota</taxon>
        <taxon>Fungi</taxon>
        <taxon>Dikarya</taxon>
        <taxon>Ascomycota</taxon>
        <taxon>Pezizomycotina</taxon>
        <taxon>Sordariomycetes</taxon>
        <taxon>Hypocreomycetidae</taxon>
        <taxon>Hypocreales</taxon>
        <taxon>Nectriaceae</taxon>
        <taxon>Fusarium</taxon>
        <taxon>Fusarium fujikuroi species complex</taxon>
    </lineage>
</organism>
<dbReference type="EMBL" id="CM000583">
    <property type="protein sequence ID" value="EWG39879.1"/>
    <property type="molecule type" value="Genomic_DNA"/>
</dbReference>